<dbReference type="AlphaFoldDB" id="A0A0R3VWW5"/>
<reference evidence="3" key="1">
    <citation type="submission" date="2017-02" db="UniProtKB">
        <authorList>
            <consortium name="WormBaseParasite"/>
        </authorList>
    </citation>
    <scope>IDENTIFICATION</scope>
</reference>
<proteinExistence type="predicted"/>
<protein>
    <submittedName>
        <fullName evidence="3">Ubiquitin-like domain-containing protein</fullName>
    </submittedName>
</protein>
<sequence>MSPVAFFFYCYYYLIPCEGETRVCLACQFVPPVDISADGTVSVLKGIVDRLQDNNGAAYQRELVKWNRPIDSRGVDLVKVRGSETVRVHVDIRTRELSLKDAMQRDVCSAPLCRLHREADVMARLLSAAPSLVLEAVLVTVAGVGAATAPPALH</sequence>
<reference evidence="1 2" key="2">
    <citation type="submission" date="2018-11" db="EMBL/GenBank/DDBJ databases">
        <authorList>
            <consortium name="Pathogen Informatics"/>
        </authorList>
    </citation>
    <scope>NUCLEOTIDE SEQUENCE [LARGE SCALE GENOMIC DNA]</scope>
</reference>
<dbReference type="Proteomes" id="UP000282613">
    <property type="component" value="Unassembled WGS sequence"/>
</dbReference>
<dbReference type="WBParaSite" id="TASK_0000190901-mRNA-1">
    <property type="protein sequence ID" value="TASK_0000190901-mRNA-1"/>
    <property type="gene ID" value="TASK_0000190901"/>
</dbReference>
<accession>A0A0R3VWW5</accession>
<evidence type="ECO:0000313" key="3">
    <source>
        <dbReference type="WBParaSite" id="TASK_0000190901-mRNA-1"/>
    </source>
</evidence>
<name>A0A0R3VWW5_TAEAS</name>
<gene>
    <name evidence="1" type="ORF">TASK_LOCUS1910</name>
</gene>
<organism evidence="3">
    <name type="scientific">Taenia asiatica</name>
    <name type="common">Asian tapeworm</name>
    <dbReference type="NCBI Taxonomy" id="60517"/>
    <lineage>
        <taxon>Eukaryota</taxon>
        <taxon>Metazoa</taxon>
        <taxon>Spiralia</taxon>
        <taxon>Lophotrochozoa</taxon>
        <taxon>Platyhelminthes</taxon>
        <taxon>Cestoda</taxon>
        <taxon>Eucestoda</taxon>
        <taxon>Cyclophyllidea</taxon>
        <taxon>Taeniidae</taxon>
        <taxon>Taenia</taxon>
    </lineage>
</organism>
<evidence type="ECO:0000313" key="2">
    <source>
        <dbReference type="Proteomes" id="UP000282613"/>
    </source>
</evidence>
<keyword evidence="2" id="KW-1185">Reference proteome</keyword>
<dbReference type="EMBL" id="UYRS01000714">
    <property type="protein sequence ID" value="VDK23908.1"/>
    <property type="molecule type" value="Genomic_DNA"/>
</dbReference>
<evidence type="ECO:0000313" key="1">
    <source>
        <dbReference type="EMBL" id="VDK23908.1"/>
    </source>
</evidence>